<accession>A0A367YYN9</accession>
<dbReference type="PROSITE" id="PS51746">
    <property type="entry name" value="PPM_2"/>
    <property type="match status" value="1"/>
</dbReference>
<sequence>MTAAGATGGGDSTSPRCPACGAAVEPHDSFCEACGGALSPTEAAPVEVGREIPVSLSQSVRSEEADAPADERPAVGPAPVCAGCGGQVGAEGSCPTCGTPAGPSRDHFTARPTSWVAGVCDRGRRHSRNEDAMALAGEDAPVRRAVLVVCDGVSTAPDSDRASLAAATAARDLLDQHRPVGLGTPDSRAAAMEATMVDGGQAALRAVVDGSDPDGDNAPSCTFAAAVVEDDLCVWGLVGDSRVYWLPDGGPGEQLGVDDSVAAIRIAAGVEREVAESSAGAHAITRWLGSDSPDTMALTGSLPLDRPGWVLVCSDGLWNYVSRADRVHELVGQLVAAGHRDPLQLAGALVGWANEQGGQDNVTVALARVGDVLPATAAASAY</sequence>
<proteinExistence type="predicted"/>
<protein>
    <submittedName>
        <fullName evidence="2">Serine/threonine protein phosphatase</fullName>
    </submittedName>
</protein>
<dbReference type="EMBL" id="QOUI01000001">
    <property type="protein sequence ID" value="RCK70938.1"/>
    <property type="molecule type" value="Genomic_DNA"/>
</dbReference>
<reference evidence="2 3" key="1">
    <citation type="submission" date="2018-07" db="EMBL/GenBank/DDBJ databases">
        <title>Desertimonas flava gen. nov. sp. nov.</title>
        <authorList>
            <person name="Liu S."/>
        </authorList>
    </citation>
    <scope>NUCLEOTIDE SEQUENCE [LARGE SCALE GENOMIC DNA]</scope>
    <source>
        <strain evidence="2 3">16Sb5-5</strain>
    </source>
</reference>
<feature type="domain" description="PPM-type phosphatase" evidence="1">
    <location>
        <begin position="121"/>
        <end position="369"/>
    </location>
</feature>
<comment type="caution">
    <text evidence="2">The sequence shown here is derived from an EMBL/GenBank/DDBJ whole genome shotgun (WGS) entry which is preliminary data.</text>
</comment>
<organism evidence="2 3">
    <name type="scientific">Desertihabitans brevis</name>
    <dbReference type="NCBI Taxonomy" id="2268447"/>
    <lineage>
        <taxon>Bacteria</taxon>
        <taxon>Bacillati</taxon>
        <taxon>Actinomycetota</taxon>
        <taxon>Actinomycetes</taxon>
        <taxon>Propionibacteriales</taxon>
        <taxon>Propionibacteriaceae</taxon>
        <taxon>Desertihabitans</taxon>
    </lineage>
</organism>
<evidence type="ECO:0000259" key="1">
    <source>
        <dbReference type="PROSITE" id="PS51746"/>
    </source>
</evidence>
<evidence type="ECO:0000313" key="2">
    <source>
        <dbReference type="EMBL" id="RCK70938.1"/>
    </source>
</evidence>
<name>A0A367YYN9_9ACTN</name>
<dbReference type="InterPro" id="IPR036457">
    <property type="entry name" value="PPM-type-like_dom_sf"/>
</dbReference>
<dbReference type="SUPFAM" id="SSF81606">
    <property type="entry name" value="PP2C-like"/>
    <property type="match status" value="1"/>
</dbReference>
<dbReference type="Proteomes" id="UP000252770">
    <property type="component" value="Unassembled WGS sequence"/>
</dbReference>
<dbReference type="SMART" id="SM00332">
    <property type="entry name" value="PP2Cc"/>
    <property type="match status" value="1"/>
</dbReference>
<dbReference type="Gene3D" id="3.60.40.10">
    <property type="entry name" value="PPM-type phosphatase domain"/>
    <property type="match status" value="1"/>
</dbReference>
<dbReference type="InterPro" id="IPR001932">
    <property type="entry name" value="PPM-type_phosphatase-like_dom"/>
</dbReference>
<keyword evidence="3" id="KW-1185">Reference proteome</keyword>
<evidence type="ECO:0000313" key="3">
    <source>
        <dbReference type="Proteomes" id="UP000252770"/>
    </source>
</evidence>
<dbReference type="Pfam" id="PF13672">
    <property type="entry name" value="PP2C_2"/>
    <property type="match status" value="1"/>
</dbReference>
<gene>
    <name evidence="2" type="ORF">DT076_00130</name>
</gene>
<dbReference type="CDD" id="cd00143">
    <property type="entry name" value="PP2Cc"/>
    <property type="match status" value="1"/>
</dbReference>
<dbReference type="RefSeq" id="WP_114124641.1">
    <property type="nucleotide sequence ID" value="NZ_QOUI01000001.1"/>
</dbReference>
<dbReference type="AlphaFoldDB" id="A0A367YYN9"/>